<dbReference type="GO" id="GO:0015937">
    <property type="term" value="P:coenzyme A biosynthetic process"/>
    <property type="evidence" value="ECO:0007669"/>
    <property type="project" value="UniProtKB-UniRule"/>
</dbReference>
<dbReference type="GO" id="GO:0004594">
    <property type="term" value="F:pantothenate kinase activity"/>
    <property type="evidence" value="ECO:0007669"/>
    <property type="project" value="UniProtKB-UniRule"/>
</dbReference>
<evidence type="ECO:0000256" key="12">
    <source>
        <dbReference type="ARBA" id="ARBA00022958"/>
    </source>
</evidence>
<dbReference type="GO" id="GO:0046872">
    <property type="term" value="F:metal ion binding"/>
    <property type="evidence" value="ECO:0007669"/>
    <property type="project" value="UniProtKB-KW"/>
</dbReference>
<evidence type="ECO:0000256" key="8">
    <source>
        <dbReference type="ARBA" id="ARBA00022679"/>
    </source>
</evidence>
<feature type="binding site" evidence="16">
    <location>
        <position position="94"/>
    </location>
    <ligand>
        <name>substrate</name>
    </ligand>
</feature>
<keyword evidence="9 16" id="KW-0547">Nucleotide-binding</keyword>
<comment type="caution">
    <text evidence="17">The sequence shown here is derived from an EMBL/GenBank/DDBJ whole genome shotgun (WGS) entry which is preliminary data.</text>
</comment>
<comment type="cofactor">
    <cofactor evidence="16">
        <name>NH4(+)</name>
        <dbReference type="ChEBI" id="CHEBI:28938"/>
    </cofactor>
    <cofactor evidence="16">
        <name>K(+)</name>
        <dbReference type="ChEBI" id="CHEBI:29103"/>
    </cofactor>
    <text evidence="16">A monovalent cation. Ammonium or potassium.</text>
</comment>
<evidence type="ECO:0000256" key="3">
    <source>
        <dbReference type="ARBA" id="ARBA00004496"/>
    </source>
</evidence>
<keyword evidence="8 16" id="KW-0808">Transferase</keyword>
<dbReference type="NCBIfam" id="TIGR00671">
    <property type="entry name" value="baf"/>
    <property type="match status" value="1"/>
</dbReference>
<comment type="function">
    <text evidence="16">Catalyzes the phosphorylation of pantothenate (Pan), the first step in CoA biosynthesis.</text>
</comment>
<keyword evidence="7 16" id="KW-0963">Cytoplasm</keyword>
<evidence type="ECO:0000256" key="9">
    <source>
        <dbReference type="ARBA" id="ARBA00022741"/>
    </source>
</evidence>
<comment type="similarity">
    <text evidence="14 16">Belongs to the type III pantothenate kinase family.</text>
</comment>
<evidence type="ECO:0000256" key="10">
    <source>
        <dbReference type="ARBA" id="ARBA00022777"/>
    </source>
</evidence>
<dbReference type="Gene3D" id="3.30.420.40">
    <property type="match status" value="2"/>
</dbReference>
<gene>
    <name evidence="16" type="primary">coaX</name>
    <name evidence="17" type="ORF">ENJ98_01845</name>
</gene>
<name>A0A7C5IY26_9GAMM</name>
<dbReference type="SUPFAM" id="SSF53067">
    <property type="entry name" value="Actin-like ATPase domain"/>
    <property type="match status" value="2"/>
</dbReference>
<dbReference type="PANTHER" id="PTHR34265:SF1">
    <property type="entry name" value="TYPE III PANTOTHENATE KINASE"/>
    <property type="match status" value="1"/>
</dbReference>
<feature type="binding site" evidence="16">
    <location>
        <begin position="7"/>
        <end position="14"/>
    </location>
    <ligand>
        <name>ATP</name>
        <dbReference type="ChEBI" id="CHEBI:30616"/>
    </ligand>
</feature>
<evidence type="ECO:0000256" key="15">
    <source>
        <dbReference type="ARBA" id="ARBA00040883"/>
    </source>
</evidence>
<feature type="binding site" evidence="16">
    <location>
        <begin position="101"/>
        <end position="104"/>
    </location>
    <ligand>
        <name>substrate</name>
    </ligand>
</feature>
<evidence type="ECO:0000313" key="17">
    <source>
        <dbReference type="EMBL" id="HHH12954.1"/>
    </source>
</evidence>
<keyword evidence="11 16" id="KW-0067">ATP-binding</keyword>
<dbReference type="Pfam" id="PF03309">
    <property type="entry name" value="Pan_kinase"/>
    <property type="match status" value="1"/>
</dbReference>
<evidence type="ECO:0000256" key="4">
    <source>
        <dbReference type="ARBA" id="ARBA00005225"/>
    </source>
</evidence>
<reference evidence="17" key="1">
    <citation type="journal article" date="2020" name="mSystems">
        <title>Genome- and Community-Level Interaction Insights into Carbon Utilization and Element Cycling Functions of Hydrothermarchaeota in Hydrothermal Sediment.</title>
        <authorList>
            <person name="Zhou Z."/>
            <person name="Liu Y."/>
            <person name="Xu W."/>
            <person name="Pan J."/>
            <person name="Luo Z.H."/>
            <person name="Li M."/>
        </authorList>
    </citation>
    <scope>NUCLEOTIDE SEQUENCE [LARGE SCALE GENOMIC DNA]</scope>
    <source>
        <strain evidence="17">HyVt-535</strain>
    </source>
</reference>
<comment type="cofactor">
    <cofactor evidence="2">
        <name>K(+)</name>
        <dbReference type="ChEBI" id="CHEBI:29103"/>
    </cofactor>
</comment>
<dbReference type="InterPro" id="IPR043129">
    <property type="entry name" value="ATPase_NBD"/>
</dbReference>
<dbReference type="PANTHER" id="PTHR34265">
    <property type="entry name" value="TYPE III PANTOTHENATE KINASE"/>
    <property type="match status" value="1"/>
</dbReference>
<dbReference type="HAMAP" id="MF_01274">
    <property type="entry name" value="Pantothen_kinase_3"/>
    <property type="match status" value="1"/>
</dbReference>
<comment type="catalytic activity">
    <reaction evidence="1 16">
        <text>(R)-pantothenate + ATP = (R)-4'-phosphopantothenate + ADP + H(+)</text>
        <dbReference type="Rhea" id="RHEA:16373"/>
        <dbReference type="ChEBI" id="CHEBI:10986"/>
        <dbReference type="ChEBI" id="CHEBI:15378"/>
        <dbReference type="ChEBI" id="CHEBI:29032"/>
        <dbReference type="ChEBI" id="CHEBI:30616"/>
        <dbReference type="ChEBI" id="CHEBI:456216"/>
        <dbReference type="EC" id="2.7.1.33"/>
    </reaction>
</comment>
<keyword evidence="10 16" id="KW-0418">Kinase</keyword>
<accession>A0A7C5IY26</accession>
<feature type="binding site" evidence="16">
    <location>
        <position position="123"/>
    </location>
    <ligand>
        <name>K(+)</name>
        <dbReference type="ChEBI" id="CHEBI:29103"/>
    </ligand>
</feature>
<evidence type="ECO:0000256" key="16">
    <source>
        <dbReference type="HAMAP-Rule" id="MF_01274"/>
    </source>
</evidence>
<dbReference type="AlphaFoldDB" id="A0A7C5IY26"/>
<comment type="pathway">
    <text evidence="4 16">Cofactor biosynthesis; coenzyme A biosynthesis; CoA from (R)-pantothenate: step 1/5.</text>
</comment>
<protein>
    <recommendedName>
        <fullName evidence="15 16">Type III pantothenate kinase</fullName>
        <ecNumber evidence="6 16">2.7.1.33</ecNumber>
    </recommendedName>
    <alternativeName>
        <fullName evidence="16">PanK-III</fullName>
    </alternativeName>
    <alternativeName>
        <fullName evidence="16">Pantothenic acid kinase</fullName>
    </alternativeName>
</protein>
<dbReference type="GO" id="GO:0005737">
    <property type="term" value="C:cytoplasm"/>
    <property type="evidence" value="ECO:0007669"/>
    <property type="project" value="UniProtKB-SubCell"/>
</dbReference>
<keyword evidence="13 16" id="KW-0173">Coenzyme A biosynthesis</keyword>
<evidence type="ECO:0000256" key="2">
    <source>
        <dbReference type="ARBA" id="ARBA00001958"/>
    </source>
</evidence>
<evidence type="ECO:0000256" key="11">
    <source>
        <dbReference type="ARBA" id="ARBA00022840"/>
    </source>
</evidence>
<evidence type="ECO:0000256" key="6">
    <source>
        <dbReference type="ARBA" id="ARBA00012102"/>
    </source>
</evidence>
<dbReference type="InterPro" id="IPR004619">
    <property type="entry name" value="Type_III_PanK"/>
</dbReference>
<dbReference type="EMBL" id="DROM01000117">
    <property type="protein sequence ID" value="HHH12954.1"/>
    <property type="molecule type" value="Genomic_DNA"/>
</dbReference>
<keyword evidence="16" id="KW-0479">Metal-binding</keyword>
<evidence type="ECO:0000256" key="13">
    <source>
        <dbReference type="ARBA" id="ARBA00022993"/>
    </source>
</evidence>
<evidence type="ECO:0000256" key="7">
    <source>
        <dbReference type="ARBA" id="ARBA00022490"/>
    </source>
</evidence>
<organism evidence="17">
    <name type="scientific">Thiolapillus brandeum</name>
    <dbReference type="NCBI Taxonomy" id="1076588"/>
    <lineage>
        <taxon>Bacteria</taxon>
        <taxon>Pseudomonadati</taxon>
        <taxon>Pseudomonadota</taxon>
        <taxon>Gammaproteobacteria</taxon>
        <taxon>Chromatiales</taxon>
        <taxon>Sedimenticolaceae</taxon>
        <taxon>Thiolapillus</taxon>
    </lineage>
</organism>
<dbReference type="UniPathway" id="UPA00241">
    <property type="reaction ID" value="UER00352"/>
</dbReference>
<dbReference type="GO" id="GO:0005524">
    <property type="term" value="F:ATP binding"/>
    <property type="evidence" value="ECO:0007669"/>
    <property type="project" value="UniProtKB-UniRule"/>
</dbReference>
<evidence type="ECO:0000256" key="5">
    <source>
        <dbReference type="ARBA" id="ARBA00011738"/>
    </source>
</evidence>
<dbReference type="Proteomes" id="UP000886100">
    <property type="component" value="Unassembled WGS sequence"/>
</dbReference>
<feature type="binding site" evidence="16">
    <location>
        <position position="177"/>
    </location>
    <ligand>
        <name>substrate</name>
    </ligand>
</feature>
<feature type="binding site" evidence="16">
    <location>
        <position position="126"/>
    </location>
    <ligand>
        <name>ATP</name>
        <dbReference type="ChEBI" id="CHEBI:30616"/>
    </ligand>
</feature>
<proteinExistence type="inferred from homology"/>
<sequence length="248" mass="26274">MADLLVDLGSSRLKWALADDALGPVEAVTWKGRGLKALLDARWGGMTRPARVAASAVAPAPVKEALGEWVRGRWRLEIRFVSATQGWPGLECAYADPARLGADRWAAMVAAHVCYPEGCLVVDCGTAVTLDALAGGRHLGGYILPGVQAMREAVLGETAVEVTEGGEIERWGWGDTTASCLELGIAGAVAALVEASLERLQGEGVCDPTLVITGGQAGSILPLIQVDYRRHDHLVLEGVRLCSRRTLE</sequence>
<comment type="subunit">
    <text evidence="5 16">Homodimer.</text>
</comment>
<dbReference type="EC" id="2.7.1.33" evidence="6 16"/>
<evidence type="ECO:0000256" key="1">
    <source>
        <dbReference type="ARBA" id="ARBA00001206"/>
    </source>
</evidence>
<evidence type="ECO:0000256" key="14">
    <source>
        <dbReference type="ARBA" id="ARBA00038036"/>
    </source>
</evidence>
<comment type="subcellular location">
    <subcellularLocation>
        <location evidence="3 16">Cytoplasm</location>
    </subcellularLocation>
</comment>
<dbReference type="CDD" id="cd24015">
    <property type="entry name" value="ASKHA_NBD_PanK-III"/>
    <property type="match status" value="1"/>
</dbReference>
<keyword evidence="12 16" id="KW-0630">Potassium</keyword>
<feature type="active site" description="Proton acceptor" evidence="16">
    <location>
        <position position="103"/>
    </location>
</feature>